<sequence length="83" mass="9951">MSQTGRELCYLRSIINSGKLEFACSRSALPDDKEHWGFIKNDHWNNQNEEKLWRTLQDFITMDTMPNNQNFWCKSYGHILRIK</sequence>
<dbReference type="AlphaFoldDB" id="A0A397JDN5"/>
<dbReference type="Proteomes" id="UP000266861">
    <property type="component" value="Unassembled WGS sequence"/>
</dbReference>
<keyword evidence="2" id="KW-1185">Reference proteome</keyword>
<evidence type="ECO:0000313" key="1">
    <source>
        <dbReference type="EMBL" id="RHZ84928.1"/>
    </source>
</evidence>
<gene>
    <name evidence="1" type="ORF">Glove_74g134</name>
</gene>
<accession>A0A397JDN5</accession>
<evidence type="ECO:0000313" key="2">
    <source>
        <dbReference type="Proteomes" id="UP000266861"/>
    </source>
</evidence>
<organism evidence="1 2">
    <name type="scientific">Diversispora epigaea</name>
    <dbReference type="NCBI Taxonomy" id="1348612"/>
    <lineage>
        <taxon>Eukaryota</taxon>
        <taxon>Fungi</taxon>
        <taxon>Fungi incertae sedis</taxon>
        <taxon>Mucoromycota</taxon>
        <taxon>Glomeromycotina</taxon>
        <taxon>Glomeromycetes</taxon>
        <taxon>Diversisporales</taxon>
        <taxon>Diversisporaceae</taxon>
        <taxon>Diversispora</taxon>
    </lineage>
</organism>
<comment type="caution">
    <text evidence="1">The sequence shown here is derived from an EMBL/GenBank/DDBJ whole genome shotgun (WGS) entry which is preliminary data.</text>
</comment>
<protein>
    <submittedName>
        <fullName evidence="1">Uncharacterized protein</fullName>
    </submittedName>
</protein>
<name>A0A397JDN5_9GLOM</name>
<reference evidence="1 2" key="1">
    <citation type="submission" date="2018-08" db="EMBL/GenBank/DDBJ databases">
        <title>Genome and evolution of the arbuscular mycorrhizal fungus Diversispora epigaea (formerly Glomus versiforme) and its bacterial endosymbionts.</title>
        <authorList>
            <person name="Sun X."/>
            <person name="Fei Z."/>
            <person name="Harrison M."/>
        </authorList>
    </citation>
    <scope>NUCLEOTIDE SEQUENCE [LARGE SCALE GENOMIC DNA]</scope>
    <source>
        <strain evidence="1 2">IT104</strain>
    </source>
</reference>
<proteinExistence type="predicted"/>
<dbReference type="EMBL" id="PQFF01000070">
    <property type="protein sequence ID" value="RHZ84928.1"/>
    <property type="molecule type" value="Genomic_DNA"/>
</dbReference>